<comment type="caution">
    <text evidence="7">The sequence shown here is derived from an EMBL/GenBank/DDBJ whole genome shotgun (WGS) entry which is preliminary data.</text>
</comment>
<dbReference type="OrthoDB" id="2343925at2759"/>
<evidence type="ECO:0000256" key="2">
    <source>
        <dbReference type="ARBA" id="ARBA00006333"/>
    </source>
</evidence>
<sequence>MTRLNATDLCTQASQLVGQLRTKDGELGFMSPAVYDTAWVSMVRKTTSEGPQWLLPECFEYILRTQLPDGGWEAYACDIDGILNTAASLLALETHAESPIASTDPPVVKIKERVERARGALARQLQAWNVRDTVHVGFEIILPALLRQLHSKGHQFEFDGRGELERLNRLKLSKFKPEYLYSAKTTALHSLEAFVGMIDFDKVAHQKVNGSFMFSPSSTAAYLMFASSWDEDCEQYLRLVLQNGAGCGSGGMPSAYPSKYFEVSWVLTTLLHNGYSPSDLGLENTDLLGEMLRNALLKGGGTIGFAPLVQADADDTAKALLAVSLLDKPVSAHGLIEEFEGPSHFRTYHGERDPSFTANCNALLALLSRPDASTFVTQIQKAAAFLCDVWWTADSHIGDKWNLSPYYPSMLMAEAFGKLLQVWSNDGLKSIPSRLIRDRVSISLYQALVRTLQTQNEDGSWGSPPSHEETAYAILTIAHACQLPVVNQLWTNVQSAVSRGRRFLDKTAGDKPEYLWVEKVTYGSILLSKSYVLAALKVSCERSYPARLVDLFNVSKKTVMEFARFNSMLPLFSSMEPWKIRAAIVEGYMLLPQLRDRRLAVFPRTGMEEDKYFEYIPFTWTLCNNRRNTFLSTKTLVEMMVISFLNYQADEFMEAVVGRLDSSQRSMTRSCIDEIFLTLDHTESNATTPPCPENTDADSYKGLPHVKRIKTGSKASPTPLPSEVTPVLSAFVHHVMDHPSMKAAAPLEYERVKDELKRFLLSHIQQADDNSRFAAQLDSTRDDFQTARSSFYRWVYSTSSDHTSCPYSFAFYQCLLGFEHASTNAACFRTGEEKYIAEAMCRHLAVMCRMYNDYGSLARDRDEQNVNCVNFPEFAQAGPKSDAVRQKQLFSLAEFERSNVERGLEVLAEMAARDRAKTRVLEKVQMFCDVTDLYGQIYVARDIASRM</sequence>
<evidence type="ECO:0000256" key="3">
    <source>
        <dbReference type="ARBA" id="ARBA00022723"/>
    </source>
</evidence>
<organism evidence="7 8">
    <name type="scientific">Aspergillus thermomutatus</name>
    <name type="common">Neosartorya pseudofischeri</name>
    <dbReference type="NCBI Taxonomy" id="41047"/>
    <lineage>
        <taxon>Eukaryota</taxon>
        <taxon>Fungi</taxon>
        <taxon>Dikarya</taxon>
        <taxon>Ascomycota</taxon>
        <taxon>Pezizomycotina</taxon>
        <taxon>Eurotiomycetes</taxon>
        <taxon>Eurotiomycetidae</taxon>
        <taxon>Eurotiales</taxon>
        <taxon>Aspergillaceae</taxon>
        <taxon>Aspergillus</taxon>
        <taxon>Aspergillus subgen. Fumigati</taxon>
    </lineage>
</organism>
<evidence type="ECO:0000256" key="5">
    <source>
        <dbReference type="ARBA" id="ARBA00023235"/>
    </source>
</evidence>
<evidence type="ECO:0000256" key="4">
    <source>
        <dbReference type="ARBA" id="ARBA00022842"/>
    </source>
</evidence>
<dbReference type="GO" id="GO:0010333">
    <property type="term" value="F:terpene synthase activity"/>
    <property type="evidence" value="ECO:0007669"/>
    <property type="project" value="InterPro"/>
</dbReference>
<evidence type="ECO:0000313" key="8">
    <source>
        <dbReference type="Proteomes" id="UP000215305"/>
    </source>
</evidence>
<gene>
    <name evidence="7" type="ORF">CDV56_108078</name>
</gene>
<dbReference type="STRING" id="41047.A0A397HKM6"/>
<accession>A0A397HKM6</accession>
<keyword evidence="8" id="KW-1185">Reference proteome</keyword>
<dbReference type="GeneID" id="38130052"/>
<dbReference type="RefSeq" id="XP_026617215.1">
    <property type="nucleotide sequence ID" value="XM_026761697.1"/>
</dbReference>
<protein>
    <recommendedName>
        <fullName evidence="9">Ent-kaurene synthase</fullName>
    </recommendedName>
</protein>
<evidence type="ECO:0008006" key="9">
    <source>
        <dbReference type="Google" id="ProtNLM"/>
    </source>
</evidence>
<dbReference type="PANTHER" id="PTHR31739:SF25">
    <property type="entry name" value="(E,E)-GERANYLLINALOOL SYNTHASE"/>
    <property type="match status" value="1"/>
</dbReference>
<dbReference type="SUPFAM" id="SSF48239">
    <property type="entry name" value="Terpenoid cyclases/Protein prenyltransferases"/>
    <property type="match status" value="1"/>
</dbReference>
<dbReference type="GO" id="GO:0016102">
    <property type="term" value="P:diterpenoid biosynthetic process"/>
    <property type="evidence" value="ECO:0007669"/>
    <property type="project" value="TreeGrafter"/>
</dbReference>
<dbReference type="VEuPathDB" id="FungiDB:CDV56_108078"/>
<dbReference type="InterPro" id="IPR017057">
    <property type="entry name" value="Ent-kaurene_synthase_fun"/>
</dbReference>
<comment type="cofactor">
    <cofactor evidence="1">
        <name>Mg(2+)</name>
        <dbReference type="ChEBI" id="CHEBI:18420"/>
    </cofactor>
</comment>
<comment type="similarity">
    <text evidence="2">Belongs to the terpene synthase family.</text>
</comment>
<dbReference type="FunFam" id="1.50.10.160:FF:000003">
    <property type="entry name" value="Aphidicolan-16-beta-ol synthase"/>
    <property type="match status" value="1"/>
</dbReference>
<dbReference type="InterPro" id="IPR008930">
    <property type="entry name" value="Terpenoid_cyclase/PrenylTrfase"/>
</dbReference>
<name>A0A397HKM6_ASPTH</name>
<dbReference type="Proteomes" id="UP000215305">
    <property type="component" value="Unassembled WGS sequence"/>
</dbReference>
<dbReference type="GO" id="GO:0016853">
    <property type="term" value="F:isomerase activity"/>
    <property type="evidence" value="ECO:0007669"/>
    <property type="project" value="UniProtKB-KW"/>
</dbReference>
<evidence type="ECO:0000313" key="7">
    <source>
        <dbReference type="EMBL" id="RHZ63609.1"/>
    </source>
</evidence>
<dbReference type="PIRSF" id="PIRSF036498">
    <property type="entry name" value="Ent-kaurene_synthase_fungi"/>
    <property type="match status" value="1"/>
</dbReference>
<dbReference type="InterPro" id="IPR050148">
    <property type="entry name" value="Terpene_synthase-like"/>
</dbReference>
<dbReference type="GO" id="GO:0000287">
    <property type="term" value="F:magnesium ion binding"/>
    <property type="evidence" value="ECO:0007669"/>
    <property type="project" value="TreeGrafter"/>
</dbReference>
<keyword evidence="4" id="KW-0460">Magnesium</keyword>
<evidence type="ECO:0000256" key="1">
    <source>
        <dbReference type="ARBA" id="ARBA00001946"/>
    </source>
</evidence>
<keyword evidence="6" id="KW-0456">Lyase</keyword>
<dbReference type="AlphaFoldDB" id="A0A397HKM6"/>
<keyword evidence="5" id="KW-0413">Isomerase</keyword>
<dbReference type="PANTHER" id="PTHR31739">
    <property type="entry name" value="ENT-COPALYL DIPHOSPHATE SYNTHASE, CHLOROPLASTIC"/>
    <property type="match status" value="1"/>
</dbReference>
<dbReference type="Gene3D" id="1.50.10.20">
    <property type="match status" value="1"/>
</dbReference>
<keyword evidence="3" id="KW-0479">Metal-binding</keyword>
<dbReference type="Gene3D" id="1.50.10.160">
    <property type="match status" value="1"/>
</dbReference>
<proteinExistence type="inferred from homology"/>
<evidence type="ECO:0000256" key="6">
    <source>
        <dbReference type="ARBA" id="ARBA00023239"/>
    </source>
</evidence>
<dbReference type="EMBL" id="NKHU02000028">
    <property type="protein sequence ID" value="RHZ63609.1"/>
    <property type="molecule type" value="Genomic_DNA"/>
</dbReference>
<reference evidence="7" key="1">
    <citation type="submission" date="2018-08" db="EMBL/GenBank/DDBJ databases">
        <title>Draft genome sequence of azole-resistant Aspergillus thermomutatus (Neosartorya pseudofischeri) strain HMR AF 39, isolated from a human nasal aspirate.</title>
        <authorList>
            <person name="Parent-Michaud M."/>
            <person name="Dufresne P.J."/>
            <person name="Fournier E."/>
            <person name="Martineau C."/>
            <person name="Moreira S."/>
            <person name="Perkins V."/>
            <person name="De Repentigny L."/>
            <person name="Dufresne S.F."/>
        </authorList>
    </citation>
    <scope>NUCLEOTIDE SEQUENCE [LARGE SCALE GENOMIC DNA]</scope>
    <source>
        <strain evidence="7">HMR AF 39</strain>
    </source>
</reference>